<dbReference type="PROSITE" id="PS50158">
    <property type="entry name" value="ZF_CCHC"/>
    <property type="match status" value="1"/>
</dbReference>
<feature type="domain" description="CCHC-type" evidence="3">
    <location>
        <begin position="73"/>
        <end position="88"/>
    </location>
</feature>
<sequence length="500" mass="54431">MGHVAAACKEPYCSTCKLNGHPDGTCSSACRNCGKVHADVVRPKWCGPRGPCFGCQLWGHEKVLCPVLLAQQRCSKCNFRGHRIRDCPGYCTRCRKHGHMLPQCTAKPCPACLGFGHEAGSPECGRHSSSSSRRPAAEAGSRGQQQGAAVAGAAAPAAAAAAAAGRVPFKASSVRLQPGEPDENQRGEFIEKFFDANSPALQAYAMGLIEQRMKAAVLSRLSAADLAQILEQDDPVATLEEVYRHFAIGRMGSMQPANLQPEGQRALEEALPRQLRVQLKPGWGKAHRWGDVALQLQEAAAGGSWGKADRDAFEEAEARARQASFDAETALKEQRAQQETQQQAPQQQQQQQQREQQQHGEAGATYVINQLVEEQQMREYLLLAGVQPAADMQVAPLLHGVVRSPLKSLKASNEENFAIWASRLPYKQIVAAARQRVEGVEVWITVQSCIGLAGDIPALIKALYSNDGCNFIDRKYGRVDQADVRDLLHLSINSSSTIYH</sequence>
<evidence type="ECO:0000256" key="2">
    <source>
        <dbReference type="SAM" id="MobiDB-lite"/>
    </source>
</evidence>
<feature type="compositionally biased region" description="Low complexity" evidence="2">
    <location>
        <begin position="337"/>
        <end position="355"/>
    </location>
</feature>
<evidence type="ECO:0000313" key="4">
    <source>
        <dbReference type="EMBL" id="WIA17486.1"/>
    </source>
</evidence>
<evidence type="ECO:0000313" key="5">
    <source>
        <dbReference type="Proteomes" id="UP001244341"/>
    </source>
</evidence>
<evidence type="ECO:0000256" key="1">
    <source>
        <dbReference type="PROSITE-ProRule" id="PRU00047"/>
    </source>
</evidence>
<keyword evidence="1" id="KW-0862">Zinc</keyword>
<keyword evidence="1" id="KW-0863">Zinc-finger</keyword>
<name>A0ABY8U7Q3_TETOB</name>
<organism evidence="4 5">
    <name type="scientific">Tetradesmus obliquus</name>
    <name type="common">Green alga</name>
    <name type="synonym">Acutodesmus obliquus</name>
    <dbReference type="NCBI Taxonomy" id="3088"/>
    <lineage>
        <taxon>Eukaryota</taxon>
        <taxon>Viridiplantae</taxon>
        <taxon>Chlorophyta</taxon>
        <taxon>core chlorophytes</taxon>
        <taxon>Chlorophyceae</taxon>
        <taxon>CS clade</taxon>
        <taxon>Sphaeropleales</taxon>
        <taxon>Scenedesmaceae</taxon>
        <taxon>Tetradesmus</taxon>
    </lineage>
</organism>
<keyword evidence="5" id="KW-1185">Reference proteome</keyword>
<dbReference type="Gene3D" id="4.10.60.10">
    <property type="entry name" value="Zinc finger, CCHC-type"/>
    <property type="match status" value="1"/>
</dbReference>
<protein>
    <recommendedName>
        <fullName evidence="3">CCHC-type domain-containing protein</fullName>
    </recommendedName>
</protein>
<proteinExistence type="predicted"/>
<feature type="compositionally biased region" description="Basic and acidic residues" evidence="2">
    <location>
        <begin position="307"/>
        <end position="320"/>
    </location>
</feature>
<gene>
    <name evidence="4" type="ORF">OEZ85_014325</name>
</gene>
<dbReference type="Proteomes" id="UP001244341">
    <property type="component" value="Chromosome 8b"/>
</dbReference>
<reference evidence="4 5" key="1">
    <citation type="submission" date="2023-05" db="EMBL/GenBank/DDBJ databases">
        <title>A 100% complete, gapless, phased diploid assembly of the Scenedesmus obliquus UTEX 3031 genome.</title>
        <authorList>
            <person name="Biondi T.C."/>
            <person name="Hanschen E.R."/>
            <person name="Kwon T."/>
            <person name="Eng W."/>
            <person name="Kruse C.P.S."/>
            <person name="Koehler S.I."/>
            <person name="Kunde Y."/>
            <person name="Gleasner C.D."/>
            <person name="You Mak K.T."/>
            <person name="Polle J."/>
            <person name="Hovde B.T."/>
            <person name="Starkenburg S.R."/>
        </authorList>
    </citation>
    <scope>NUCLEOTIDE SEQUENCE [LARGE SCALE GENOMIC DNA]</scope>
    <source>
        <strain evidence="4 5">DOE0152z</strain>
    </source>
</reference>
<dbReference type="SUPFAM" id="SSF57756">
    <property type="entry name" value="Retrovirus zinc finger-like domains"/>
    <property type="match status" value="1"/>
</dbReference>
<evidence type="ECO:0000259" key="3">
    <source>
        <dbReference type="PROSITE" id="PS50158"/>
    </source>
</evidence>
<keyword evidence="1" id="KW-0479">Metal-binding</keyword>
<dbReference type="EMBL" id="CP126215">
    <property type="protein sequence ID" value="WIA17486.1"/>
    <property type="molecule type" value="Genomic_DNA"/>
</dbReference>
<dbReference type="InterPro" id="IPR036875">
    <property type="entry name" value="Znf_CCHC_sf"/>
</dbReference>
<feature type="region of interest" description="Disordered" evidence="2">
    <location>
        <begin position="304"/>
        <end position="360"/>
    </location>
</feature>
<dbReference type="InterPro" id="IPR001878">
    <property type="entry name" value="Znf_CCHC"/>
</dbReference>
<accession>A0ABY8U7Q3</accession>
<dbReference type="SMART" id="SM00343">
    <property type="entry name" value="ZnF_C2HC"/>
    <property type="match status" value="3"/>
</dbReference>
<feature type="region of interest" description="Disordered" evidence="2">
    <location>
        <begin position="124"/>
        <end position="148"/>
    </location>
</feature>